<dbReference type="InterPro" id="IPR014352">
    <property type="entry name" value="FERM/acyl-CoA-bd_prot_sf"/>
</dbReference>
<organism evidence="2 3">
    <name type="scientific">Psychroflexus maritimus</name>
    <dbReference type="NCBI Taxonomy" id="2714865"/>
    <lineage>
        <taxon>Bacteria</taxon>
        <taxon>Pseudomonadati</taxon>
        <taxon>Bacteroidota</taxon>
        <taxon>Flavobacteriia</taxon>
        <taxon>Flavobacteriales</taxon>
        <taxon>Flavobacteriaceae</taxon>
        <taxon>Psychroflexus</taxon>
    </lineage>
</organism>
<dbReference type="Gene3D" id="1.20.80.10">
    <property type="match status" value="1"/>
</dbReference>
<evidence type="ECO:0000259" key="1">
    <source>
        <dbReference type="PROSITE" id="PS51228"/>
    </source>
</evidence>
<protein>
    <submittedName>
        <fullName evidence="2">Acyl-CoA-binding protein</fullName>
    </submittedName>
</protein>
<dbReference type="AlphaFoldDB" id="A0A967AIH0"/>
<evidence type="ECO:0000313" key="2">
    <source>
        <dbReference type="EMBL" id="NGZ88979.1"/>
    </source>
</evidence>
<dbReference type="InterPro" id="IPR035984">
    <property type="entry name" value="Acyl-CoA-binding_sf"/>
</dbReference>
<dbReference type="GO" id="GO:0000062">
    <property type="term" value="F:fatty-acyl-CoA binding"/>
    <property type="evidence" value="ECO:0007669"/>
    <property type="project" value="InterPro"/>
</dbReference>
<dbReference type="PROSITE" id="PS51228">
    <property type="entry name" value="ACB_2"/>
    <property type="match status" value="1"/>
</dbReference>
<reference evidence="2" key="1">
    <citation type="submission" date="2020-03" db="EMBL/GenBank/DDBJ databases">
        <title>Psychroflexus Maritimus sp. nov., isolate from marine sediment.</title>
        <authorList>
            <person name="Zhong Y.-L."/>
        </authorList>
    </citation>
    <scope>NUCLEOTIDE SEQUENCE</scope>
    <source>
        <strain evidence="2">C1</strain>
    </source>
</reference>
<sequence length="111" mass="13028">MENLYQLTDDDLTQLFEIAFQKVSSTSKKFKQDTLLYFYAYYKHANEQSNLKIIHQPENGEELVNAFKANALFQIRGLSKKDAKIKYIELAEKHLGKEITNEVERLLKRKA</sequence>
<accession>A0A967AIH0</accession>
<gene>
    <name evidence="2" type="ORF">G7034_01785</name>
</gene>
<keyword evidence="3" id="KW-1185">Reference proteome</keyword>
<dbReference type="InterPro" id="IPR000582">
    <property type="entry name" value="Acyl-CoA-binding_protein"/>
</dbReference>
<dbReference type="EMBL" id="JAANAS010000013">
    <property type="protein sequence ID" value="NGZ88979.1"/>
    <property type="molecule type" value="Genomic_DNA"/>
</dbReference>
<dbReference type="RefSeq" id="WP_166399250.1">
    <property type="nucleotide sequence ID" value="NZ_JAANAS010000013.1"/>
</dbReference>
<feature type="domain" description="ACB" evidence="1">
    <location>
        <begin position="12"/>
        <end position="100"/>
    </location>
</feature>
<evidence type="ECO:0000313" key="3">
    <source>
        <dbReference type="Proteomes" id="UP000643701"/>
    </source>
</evidence>
<comment type="caution">
    <text evidence="2">The sequence shown here is derived from an EMBL/GenBank/DDBJ whole genome shotgun (WGS) entry which is preliminary data.</text>
</comment>
<dbReference type="Proteomes" id="UP000643701">
    <property type="component" value="Unassembled WGS sequence"/>
</dbReference>
<name>A0A967AIH0_9FLAO</name>
<dbReference type="SUPFAM" id="SSF47027">
    <property type="entry name" value="Acyl-CoA binding protein"/>
    <property type="match status" value="1"/>
</dbReference>
<dbReference type="Pfam" id="PF00887">
    <property type="entry name" value="ACBP"/>
    <property type="match status" value="1"/>
</dbReference>
<proteinExistence type="predicted"/>